<gene>
    <name evidence="1" type="ORF">L5515_016693</name>
</gene>
<evidence type="ECO:0000313" key="2">
    <source>
        <dbReference type="Proteomes" id="UP000829354"/>
    </source>
</evidence>
<evidence type="ECO:0000313" key="1">
    <source>
        <dbReference type="EMBL" id="UMM39804.1"/>
    </source>
</evidence>
<dbReference type="Proteomes" id="UP000829354">
    <property type="component" value="Chromosome X"/>
</dbReference>
<accession>A0AAE9F7H4</accession>
<sequence>MICARQSKSLKSVQVSGSHCLNADDKMPRAYSPDLNPVWRLAGLQQDSELITMLVLFPGTRYFLELTYGESRIGLDKNAEPPIQVNEASSSDDRILAYRI</sequence>
<dbReference type="EMBL" id="CP092625">
    <property type="protein sequence ID" value="UMM39804.1"/>
    <property type="molecule type" value="Genomic_DNA"/>
</dbReference>
<name>A0AAE9F7H4_CAEBR</name>
<protein>
    <submittedName>
        <fullName evidence="1">Uncharacterized protein</fullName>
    </submittedName>
</protein>
<keyword evidence="2" id="KW-1185">Reference proteome</keyword>
<proteinExistence type="predicted"/>
<dbReference type="AlphaFoldDB" id="A0AAE9F7H4"/>
<organism evidence="1 2">
    <name type="scientific">Caenorhabditis briggsae</name>
    <dbReference type="NCBI Taxonomy" id="6238"/>
    <lineage>
        <taxon>Eukaryota</taxon>
        <taxon>Metazoa</taxon>
        <taxon>Ecdysozoa</taxon>
        <taxon>Nematoda</taxon>
        <taxon>Chromadorea</taxon>
        <taxon>Rhabditida</taxon>
        <taxon>Rhabditina</taxon>
        <taxon>Rhabditomorpha</taxon>
        <taxon>Rhabditoidea</taxon>
        <taxon>Rhabditidae</taxon>
        <taxon>Peloderinae</taxon>
        <taxon>Caenorhabditis</taxon>
    </lineage>
</organism>
<reference evidence="1 2" key="1">
    <citation type="submission" date="2022-04" db="EMBL/GenBank/DDBJ databases">
        <title>Chromosome-level reference genomes for two strains of Caenorhabditis briggsae: an improved platform for comparative genomics.</title>
        <authorList>
            <person name="Stevens L."/>
            <person name="Andersen E."/>
        </authorList>
    </citation>
    <scope>NUCLEOTIDE SEQUENCE [LARGE SCALE GENOMIC DNA]</scope>
    <source>
        <strain evidence="1">VX34</strain>
        <tissue evidence="1">Whole-organism</tissue>
    </source>
</reference>